<evidence type="ECO:0000313" key="2">
    <source>
        <dbReference type="Proteomes" id="UP000037122"/>
    </source>
</evidence>
<dbReference type="VEuPathDB" id="FungiDB:QG37_05375"/>
<protein>
    <submittedName>
        <fullName evidence="1">Uncharacterized protein</fullName>
    </submittedName>
</protein>
<dbReference type="AlphaFoldDB" id="A0A0L0NV45"/>
<dbReference type="Proteomes" id="UP000037122">
    <property type="component" value="Unassembled WGS sequence"/>
</dbReference>
<organism evidence="1 2">
    <name type="scientific">Candidozyma auris</name>
    <name type="common">Yeast</name>
    <name type="synonym">Candida auris</name>
    <dbReference type="NCBI Taxonomy" id="498019"/>
    <lineage>
        <taxon>Eukaryota</taxon>
        <taxon>Fungi</taxon>
        <taxon>Dikarya</taxon>
        <taxon>Ascomycota</taxon>
        <taxon>Saccharomycotina</taxon>
        <taxon>Pichiomycetes</taxon>
        <taxon>Metschnikowiaceae</taxon>
        <taxon>Candidozyma</taxon>
    </lineage>
</organism>
<dbReference type="EMBL" id="LGST01000039">
    <property type="protein sequence ID" value="KND97884.1"/>
    <property type="molecule type" value="Genomic_DNA"/>
</dbReference>
<evidence type="ECO:0000313" key="1">
    <source>
        <dbReference type="EMBL" id="KND97884.1"/>
    </source>
</evidence>
<comment type="caution">
    <text evidence="1">The sequence shown here is derived from an EMBL/GenBank/DDBJ whole genome shotgun (WGS) entry which is preliminary data.</text>
</comment>
<proteinExistence type="predicted"/>
<name>A0A0L0NV45_CANAR</name>
<gene>
    <name evidence="1" type="ORF">QG37_05375</name>
</gene>
<accession>A0A0L0NV45</accession>
<reference evidence="2" key="1">
    <citation type="journal article" date="2015" name="BMC Genomics">
        <title>Draft genome of a commonly misdiagnosed multidrug resistant pathogen Candida auris.</title>
        <authorList>
            <person name="Chatterjee S."/>
            <person name="Alampalli S.V."/>
            <person name="Nageshan R.K."/>
            <person name="Chettiar S.T."/>
            <person name="Joshi S."/>
            <person name="Tatu U.S."/>
        </authorList>
    </citation>
    <scope>NUCLEOTIDE SEQUENCE [LARGE SCALE GENOMIC DNA]</scope>
    <source>
        <strain evidence="2">6684</strain>
    </source>
</reference>
<sequence>MGADLKMASVDWYAGFLELNNCMVGNEHFYKQTMRSVISGSIPQTGKNAVVISLKSMATRLFKYTPC</sequence>